<comment type="similarity">
    <text evidence="2">Belongs to the glycosyl hydrolase 25 family.</text>
</comment>
<dbReference type="Gene3D" id="3.20.20.80">
    <property type="entry name" value="Glycosidases"/>
    <property type="match status" value="1"/>
</dbReference>
<keyword evidence="4" id="KW-0378">Hydrolase</keyword>
<dbReference type="InterPro" id="IPR018077">
    <property type="entry name" value="Glyco_hydro_fam25_subgr"/>
</dbReference>
<reference evidence="7" key="1">
    <citation type="journal article" date="2004" name="Virology">
        <title>Diversity in the lysis-integration region of oenophage genomes and evidence for multiple tRNA loci, as targets for prophage integration in Oenococcus oeni.</title>
        <authorList>
            <person name="Sao-Jose C."/>
            <person name="Santos S."/>
            <person name="Nascimento J."/>
            <person name="Brito-Madurro A.G."/>
            <person name="Parreira R."/>
            <person name="Santos M.A."/>
        </authorList>
    </citation>
    <scope>NUCLEOTIDE SEQUENCE</scope>
</reference>
<evidence type="ECO:0000256" key="2">
    <source>
        <dbReference type="ARBA" id="ARBA00010646"/>
    </source>
</evidence>
<comment type="catalytic activity">
    <reaction evidence="1">
        <text>Hydrolysis of (1-&gt;4)-beta-linkages between N-acetylmuramic acid and N-acetyl-D-glucosamine residues in a peptidoglycan and between N-acetyl-D-glucosamine residues in chitodextrins.</text>
        <dbReference type="EC" id="3.2.1.17"/>
    </reaction>
</comment>
<name>Q6A204_9CAUD</name>
<evidence type="ECO:0000256" key="1">
    <source>
        <dbReference type="ARBA" id="ARBA00000632"/>
    </source>
</evidence>
<evidence type="ECO:0000256" key="5">
    <source>
        <dbReference type="ARBA" id="ARBA00023295"/>
    </source>
</evidence>
<dbReference type="InterPro" id="IPR036779">
    <property type="entry name" value="LysM_dom_sf"/>
</dbReference>
<dbReference type="CAZy" id="CBM50">
    <property type="family name" value="Carbohydrate-Binding Module Family 50"/>
</dbReference>
<evidence type="ECO:0000256" key="4">
    <source>
        <dbReference type="ARBA" id="ARBA00022801"/>
    </source>
</evidence>
<feature type="domain" description="LysM" evidence="6">
    <location>
        <begin position="387"/>
        <end position="431"/>
    </location>
</feature>
<dbReference type="PANTHER" id="PTHR33734:SF22">
    <property type="entry name" value="MEMBRANE-BOUND LYTIC MUREIN TRANSGLYCOSYLASE D"/>
    <property type="match status" value="1"/>
</dbReference>
<dbReference type="CDD" id="cd00118">
    <property type="entry name" value="LysM"/>
    <property type="match status" value="2"/>
</dbReference>
<dbReference type="EC" id="3.2.1.17" evidence="3"/>
<accession>Q6A204</accession>
<dbReference type="InterPro" id="IPR017853">
    <property type="entry name" value="GH"/>
</dbReference>
<dbReference type="Gene3D" id="3.10.350.10">
    <property type="entry name" value="LysM domain"/>
    <property type="match status" value="2"/>
</dbReference>
<dbReference type="Pfam" id="PF01476">
    <property type="entry name" value="LysM"/>
    <property type="match status" value="2"/>
</dbReference>
<dbReference type="SUPFAM" id="SSF54106">
    <property type="entry name" value="LysM domain"/>
    <property type="match status" value="2"/>
</dbReference>
<dbReference type="GO" id="GO:0003796">
    <property type="term" value="F:lysozyme activity"/>
    <property type="evidence" value="ECO:0007669"/>
    <property type="project" value="UniProtKB-EC"/>
</dbReference>
<dbReference type="InterPro" id="IPR002053">
    <property type="entry name" value="Glyco_hydro_25"/>
</dbReference>
<dbReference type="EMBL" id="AJ629110">
    <property type="protein sequence ID" value="CAF32671.1"/>
    <property type="molecule type" value="Genomic_DNA"/>
</dbReference>
<dbReference type="GO" id="GO:0009253">
    <property type="term" value="P:peptidoglycan catabolic process"/>
    <property type="evidence" value="ECO:0007669"/>
    <property type="project" value="InterPro"/>
</dbReference>
<dbReference type="Pfam" id="PF01183">
    <property type="entry name" value="Glyco_hydro_25"/>
    <property type="match status" value="1"/>
</dbReference>
<dbReference type="CAZy" id="GH25">
    <property type="family name" value="Glycoside Hydrolase Family 25"/>
</dbReference>
<sequence length="432" mass="45772">MTHKKLNTILITISALSAFAITSPVFAAKGDQGVDLSHYQTSTAEFGQASDKFAIIQLGGYYDGYFSPQSTYATQVASTIAQGKRAHTYIYSQFSSNAQADQMLNYYLPKVQTPKGSIVALDVESGNPNTTNVKYALDKIQAAGYTAVLYGYKAFLTSHLDLASLAKSYPLWMAEYPNYNVTTSPNYNYFPSFNNIHLFQFTSTYKAGGLDGDIDLTGITDNGYKGTTTASTGGTAVKTTTSTPAVKAGQQANNTPKSSIVVGDTVKVNFSASKWSTGESIPSWVKGKSYKVAQVSGSNVLLAGISSWISKSNVEILLTASTTAKISAPSSTGYYTVQSGDTLGAIAAKYGTTYQKLASLNGIGSPYIIIPGEKLKVSGSVSSSSASYYKVASGDTLSAIASKYGTSVSKLVSLNGLKNANYIYVGENLKIK</sequence>
<protein>
    <recommendedName>
        <fullName evidence="3">lysozyme</fullName>
        <ecNumber evidence="3">3.2.1.17</ecNumber>
    </recommendedName>
</protein>
<dbReference type="PROSITE" id="PS51782">
    <property type="entry name" value="LYSM"/>
    <property type="match status" value="2"/>
</dbReference>
<dbReference type="PANTHER" id="PTHR33734">
    <property type="entry name" value="LYSM DOMAIN-CONTAINING GPI-ANCHORED PROTEIN 2"/>
    <property type="match status" value="1"/>
</dbReference>
<dbReference type="InterPro" id="IPR018392">
    <property type="entry name" value="LysM"/>
</dbReference>
<evidence type="ECO:0000256" key="3">
    <source>
        <dbReference type="ARBA" id="ARBA00012732"/>
    </source>
</evidence>
<evidence type="ECO:0000313" key="7">
    <source>
        <dbReference type="EMBL" id="CAF32671.1"/>
    </source>
</evidence>
<keyword evidence="5" id="KW-0326">Glycosidase</keyword>
<dbReference type="PROSITE" id="PS51904">
    <property type="entry name" value="GLYCOSYL_HYDROL_F25_2"/>
    <property type="match status" value="1"/>
</dbReference>
<dbReference type="SUPFAM" id="SSF51445">
    <property type="entry name" value="(Trans)glycosidases"/>
    <property type="match status" value="1"/>
</dbReference>
<dbReference type="SMART" id="SM00257">
    <property type="entry name" value="LysM"/>
    <property type="match status" value="2"/>
</dbReference>
<feature type="domain" description="LysM" evidence="6">
    <location>
        <begin position="333"/>
        <end position="377"/>
    </location>
</feature>
<dbReference type="GO" id="GO:0016998">
    <property type="term" value="P:cell wall macromolecule catabolic process"/>
    <property type="evidence" value="ECO:0007669"/>
    <property type="project" value="InterPro"/>
</dbReference>
<dbReference type="SMART" id="SM00641">
    <property type="entry name" value="Glyco_25"/>
    <property type="match status" value="1"/>
</dbReference>
<evidence type="ECO:0000259" key="6">
    <source>
        <dbReference type="PROSITE" id="PS51782"/>
    </source>
</evidence>
<proteinExistence type="inferred from homology"/>
<organism evidence="7">
    <name type="scientific">Oenococcus phage fOg30</name>
    <dbReference type="NCBI Taxonomy" id="264987"/>
    <lineage>
        <taxon>Viruses</taxon>
        <taxon>Duplodnaviria</taxon>
        <taxon>Heunggongvirae</taxon>
        <taxon>Uroviricota</taxon>
        <taxon>Caudoviricetes</taxon>
    </lineage>
</organism>